<evidence type="ECO:0000256" key="4">
    <source>
        <dbReference type="ARBA" id="ARBA00022989"/>
    </source>
</evidence>
<evidence type="ECO:0000256" key="7">
    <source>
        <dbReference type="SAM" id="Phobius"/>
    </source>
</evidence>
<keyword evidence="9" id="KW-0966">Cell projection</keyword>
<dbReference type="OrthoDB" id="4045at2"/>
<dbReference type="GO" id="GO:0005886">
    <property type="term" value="C:plasma membrane"/>
    <property type="evidence" value="ECO:0007669"/>
    <property type="project" value="UniProtKB-SubCell"/>
</dbReference>
<protein>
    <submittedName>
        <fullName evidence="9">Flagellar motor protein MotA</fullName>
    </submittedName>
</protein>
<keyword evidence="9" id="KW-0969">Cilium</keyword>
<evidence type="ECO:0000256" key="3">
    <source>
        <dbReference type="ARBA" id="ARBA00022692"/>
    </source>
</evidence>
<comment type="caution">
    <text evidence="9">The sequence shown here is derived from an EMBL/GenBank/DDBJ whole genome shotgun (WGS) entry which is preliminary data.</text>
</comment>
<dbReference type="InterPro" id="IPR050790">
    <property type="entry name" value="ExbB/TolQ_transport"/>
</dbReference>
<feature type="domain" description="MotA/TolQ/ExbB proton channel" evidence="8">
    <location>
        <begin position="78"/>
        <end position="195"/>
    </location>
</feature>
<keyword evidence="6" id="KW-0813">Transport</keyword>
<organism evidence="9 10">
    <name type="scientific">Pararhodobacter oceanensis</name>
    <dbReference type="NCBI Taxonomy" id="2172121"/>
    <lineage>
        <taxon>Bacteria</taxon>
        <taxon>Pseudomonadati</taxon>
        <taxon>Pseudomonadota</taxon>
        <taxon>Alphaproteobacteria</taxon>
        <taxon>Rhodobacterales</taxon>
        <taxon>Paracoccaceae</taxon>
        <taxon>Pararhodobacter</taxon>
    </lineage>
</organism>
<feature type="transmembrane region" description="Helical" evidence="7">
    <location>
        <begin position="116"/>
        <end position="139"/>
    </location>
</feature>
<evidence type="ECO:0000256" key="5">
    <source>
        <dbReference type="ARBA" id="ARBA00023136"/>
    </source>
</evidence>
<keyword evidence="5 7" id="KW-0472">Membrane</keyword>
<reference evidence="9 10" key="1">
    <citation type="submission" date="2018-04" db="EMBL/GenBank/DDBJ databases">
        <title>Pararhodobacter oceanense sp. nov., isolated from marine intertidal sediment.</title>
        <authorList>
            <person name="Wang X.-L."/>
            <person name="Du Z.-J."/>
        </authorList>
    </citation>
    <scope>NUCLEOTIDE SEQUENCE [LARGE SCALE GENOMIC DNA]</scope>
    <source>
        <strain evidence="9 10">AM505</strain>
    </source>
</reference>
<keyword evidence="6" id="KW-0653">Protein transport</keyword>
<keyword evidence="3 7" id="KW-0812">Transmembrane</keyword>
<dbReference type="PANTHER" id="PTHR30625:SF11">
    <property type="entry name" value="MOTA_TOLQ_EXBB PROTON CHANNEL DOMAIN-CONTAINING PROTEIN"/>
    <property type="match status" value="1"/>
</dbReference>
<feature type="transmembrane region" description="Helical" evidence="7">
    <location>
        <begin position="159"/>
        <end position="179"/>
    </location>
</feature>
<dbReference type="Proteomes" id="UP000245911">
    <property type="component" value="Unassembled WGS sequence"/>
</dbReference>
<sequence>MTARYDVIEALFARGGPILMLLAGLSVLTMAVILWKALALAASGAFSRRPVARAAAAYAQGDRAAAIAVAQGAAVGKTVLRAAIDLRERLPQGKAREEVERIAREALDAQRGGLRLLELIGTLAPLLGLLGTVLGMIAAFQGLEDAGSRADPALLAGGIWEALLTTAAGMGVAIPALAAHSWFESVLDRLTASIESAATRVFTAP</sequence>
<evidence type="ECO:0000256" key="6">
    <source>
        <dbReference type="RuleBase" id="RU004057"/>
    </source>
</evidence>
<evidence type="ECO:0000313" key="9">
    <source>
        <dbReference type="EMBL" id="PVH30171.1"/>
    </source>
</evidence>
<dbReference type="RefSeq" id="WP_116556575.1">
    <property type="nucleotide sequence ID" value="NZ_QDKM01000001.1"/>
</dbReference>
<accession>A0A2T8HXL7</accession>
<dbReference type="InterPro" id="IPR002898">
    <property type="entry name" value="MotA_ExbB_proton_chnl"/>
</dbReference>
<comment type="similarity">
    <text evidence="6">Belongs to the exbB/tolQ family.</text>
</comment>
<feature type="transmembrane region" description="Helical" evidence="7">
    <location>
        <begin position="18"/>
        <end position="39"/>
    </location>
</feature>
<evidence type="ECO:0000256" key="2">
    <source>
        <dbReference type="ARBA" id="ARBA00022475"/>
    </source>
</evidence>
<comment type="subcellular location">
    <subcellularLocation>
        <location evidence="1">Cell membrane</location>
        <topology evidence="1">Multi-pass membrane protein</topology>
    </subcellularLocation>
    <subcellularLocation>
        <location evidence="6">Membrane</location>
        <topology evidence="6">Multi-pass membrane protein</topology>
    </subcellularLocation>
</comment>
<evidence type="ECO:0000256" key="1">
    <source>
        <dbReference type="ARBA" id="ARBA00004651"/>
    </source>
</evidence>
<keyword evidence="4 7" id="KW-1133">Transmembrane helix</keyword>
<dbReference type="EMBL" id="QDKM01000001">
    <property type="protein sequence ID" value="PVH30171.1"/>
    <property type="molecule type" value="Genomic_DNA"/>
</dbReference>
<keyword evidence="10" id="KW-1185">Reference proteome</keyword>
<dbReference type="PANTHER" id="PTHR30625">
    <property type="entry name" value="PROTEIN TOLQ"/>
    <property type="match status" value="1"/>
</dbReference>
<name>A0A2T8HXL7_9RHOB</name>
<proteinExistence type="inferred from homology"/>
<keyword evidence="2" id="KW-1003">Cell membrane</keyword>
<dbReference type="AlphaFoldDB" id="A0A2T8HXL7"/>
<keyword evidence="9" id="KW-0282">Flagellum</keyword>
<dbReference type="Pfam" id="PF01618">
    <property type="entry name" value="MotA_ExbB"/>
    <property type="match status" value="1"/>
</dbReference>
<evidence type="ECO:0000259" key="8">
    <source>
        <dbReference type="Pfam" id="PF01618"/>
    </source>
</evidence>
<gene>
    <name evidence="9" type="ORF">DDE20_00970</name>
</gene>
<evidence type="ECO:0000313" key="10">
    <source>
        <dbReference type="Proteomes" id="UP000245911"/>
    </source>
</evidence>
<dbReference type="GO" id="GO:0017038">
    <property type="term" value="P:protein import"/>
    <property type="evidence" value="ECO:0007669"/>
    <property type="project" value="TreeGrafter"/>
</dbReference>